<feature type="compositionally biased region" description="Polar residues" evidence="1">
    <location>
        <begin position="22"/>
        <end position="42"/>
    </location>
</feature>
<protein>
    <submittedName>
        <fullName evidence="2">Uncharacterized protein</fullName>
    </submittedName>
</protein>
<dbReference type="EMBL" id="OE839371">
    <property type="protein sequence ID" value="CAD7586968.1"/>
    <property type="molecule type" value="Genomic_DNA"/>
</dbReference>
<sequence>MVGQLEFNLSTGIGKALYGQPHMSTNEAQRNDPHSTSQLQSSKGILIDKTNVKVIQNSLGNFVIVFIIQATKLGRL</sequence>
<name>A0A7R9JPR3_TIMGE</name>
<proteinExistence type="predicted"/>
<feature type="region of interest" description="Disordered" evidence="1">
    <location>
        <begin position="18"/>
        <end position="42"/>
    </location>
</feature>
<reference evidence="2" key="1">
    <citation type="submission" date="2020-11" db="EMBL/GenBank/DDBJ databases">
        <authorList>
            <person name="Tran Van P."/>
        </authorList>
    </citation>
    <scope>NUCLEOTIDE SEQUENCE</scope>
</reference>
<dbReference type="AlphaFoldDB" id="A0A7R9JPR3"/>
<gene>
    <name evidence="2" type="ORF">TGEB3V08_LOCUS1213</name>
</gene>
<evidence type="ECO:0000256" key="1">
    <source>
        <dbReference type="SAM" id="MobiDB-lite"/>
    </source>
</evidence>
<accession>A0A7R9JPR3</accession>
<evidence type="ECO:0000313" key="2">
    <source>
        <dbReference type="EMBL" id="CAD7586968.1"/>
    </source>
</evidence>
<organism evidence="2">
    <name type="scientific">Timema genevievae</name>
    <name type="common">Walking stick</name>
    <dbReference type="NCBI Taxonomy" id="629358"/>
    <lineage>
        <taxon>Eukaryota</taxon>
        <taxon>Metazoa</taxon>
        <taxon>Ecdysozoa</taxon>
        <taxon>Arthropoda</taxon>
        <taxon>Hexapoda</taxon>
        <taxon>Insecta</taxon>
        <taxon>Pterygota</taxon>
        <taxon>Neoptera</taxon>
        <taxon>Polyneoptera</taxon>
        <taxon>Phasmatodea</taxon>
        <taxon>Timematodea</taxon>
        <taxon>Timematoidea</taxon>
        <taxon>Timematidae</taxon>
        <taxon>Timema</taxon>
    </lineage>
</organism>